<dbReference type="InterPro" id="IPR022742">
    <property type="entry name" value="Hydrolase_4"/>
</dbReference>
<feature type="domain" description="Serine aminopeptidase S33" evidence="1">
    <location>
        <begin position="36"/>
        <end position="148"/>
    </location>
</feature>
<dbReference type="GO" id="GO:0005829">
    <property type="term" value="C:cytosol"/>
    <property type="evidence" value="ECO:0007669"/>
    <property type="project" value="TreeGrafter"/>
</dbReference>
<organism evidence="2 3">
    <name type="scientific">Rubroshorea leprosula</name>
    <dbReference type="NCBI Taxonomy" id="152421"/>
    <lineage>
        <taxon>Eukaryota</taxon>
        <taxon>Viridiplantae</taxon>
        <taxon>Streptophyta</taxon>
        <taxon>Embryophyta</taxon>
        <taxon>Tracheophyta</taxon>
        <taxon>Spermatophyta</taxon>
        <taxon>Magnoliopsida</taxon>
        <taxon>eudicotyledons</taxon>
        <taxon>Gunneridae</taxon>
        <taxon>Pentapetalae</taxon>
        <taxon>rosids</taxon>
        <taxon>malvids</taxon>
        <taxon>Malvales</taxon>
        <taxon>Dipterocarpaceae</taxon>
        <taxon>Rubroshorea</taxon>
    </lineage>
</organism>
<sequence length="205" mass="23154">MAQILSVENPVVQPQKVIIPNKHGEKLVGLLHDTGSKEIVVLCHGFRDSKDEEIMVNVAAALENEGISAFRFDFAGNGESEGQFEFGNYLREVDDLHYVIQRFNGANRIITAILGHSKGGNVVLLYASKYHDVNTVVNVSGRYDLKRGIEERLGKDFMESIKKDGYFDFKNKTGVIQYRVTKESLMDRLSIDMHEACLKIDKECR</sequence>
<dbReference type="Pfam" id="PF12146">
    <property type="entry name" value="Hydrolase_4"/>
    <property type="match status" value="1"/>
</dbReference>
<dbReference type="PANTHER" id="PTHR42886">
    <property type="entry name" value="RE40534P-RELATED"/>
    <property type="match status" value="1"/>
</dbReference>
<proteinExistence type="predicted"/>
<dbReference type="Proteomes" id="UP001054252">
    <property type="component" value="Unassembled WGS sequence"/>
</dbReference>
<dbReference type="InterPro" id="IPR029058">
    <property type="entry name" value="AB_hydrolase_fold"/>
</dbReference>
<protein>
    <recommendedName>
        <fullName evidence="1">Serine aminopeptidase S33 domain-containing protein</fullName>
    </recommendedName>
</protein>
<gene>
    <name evidence="2" type="ORF">SLEP1_g24935</name>
</gene>
<evidence type="ECO:0000313" key="2">
    <source>
        <dbReference type="EMBL" id="GKV13993.1"/>
    </source>
</evidence>
<accession>A0AAV5JNF6</accession>
<comment type="caution">
    <text evidence="2">The sequence shown here is derived from an EMBL/GenBank/DDBJ whole genome shotgun (WGS) entry which is preliminary data.</text>
</comment>
<reference evidence="2 3" key="1">
    <citation type="journal article" date="2021" name="Commun. Biol.">
        <title>The genome of Shorea leprosula (Dipterocarpaceae) highlights the ecological relevance of drought in aseasonal tropical rainforests.</title>
        <authorList>
            <person name="Ng K.K.S."/>
            <person name="Kobayashi M.J."/>
            <person name="Fawcett J.A."/>
            <person name="Hatakeyama M."/>
            <person name="Paape T."/>
            <person name="Ng C.H."/>
            <person name="Ang C.C."/>
            <person name="Tnah L.H."/>
            <person name="Lee C.T."/>
            <person name="Nishiyama T."/>
            <person name="Sese J."/>
            <person name="O'Brien M.J."/>
            <person name="Copetti D."/>
            <person name="Mohd Noor M.I."/>
            <person name="Ong R.C."/>
            <person name="Putra M."/>
            <person name="Sireger I.Z."/>
            <person name="Indrioko S."/>
            <person name="Kosugi Y."/>
            <person name="Izuno A."/>
            <person name="Isagi Y."/>
            <person name="Lee S.L."/>
            <person name="Shimizu K.K."/>
        </authorList>
    </citation>
    <scope>NUCLEOTIDE SEQUENCE [LARGE SCALE GENOMIC DNA]</scope>
    <source>
        <strain evidence="2">214</strain>
    </source>
</reference>
<keyword evidence="3" id="KW-1185">Reference proteome</keyword>
<dbReference type="SUPFAM" id="SSF53474">
    <property type="entry name" value="alpha/beta-Hydrolases"/>
    <property type="match status" value="1"/>
</dbReference>
<dbReference type="Gene3D" id="3.40.50.1820">
    <property type="entry name" value="alpha/beta hydrolase"/>
    <property type="match status" value="1"/>
</dbReference>
<evidence type="ECO:0000259" key="1">
    <source>
        <dbReference type="Pfam" id="PF12146"/>
    </source>
</evidence>
<dbReference type="AlphaFoldDB" id="A0AAV5JNF6"/>
<dbReference type="PANTHER" id="PTHR42886:SF53">
    <property type="entry name" value="ALPHA_BETA-HYDROLASES SUPERFAMILY PROTEIN"/>
    <property type="match status" value="1"/>
</dbReference>
<evidence type="ECO:0000313" key="3">
    <source>
        <dbReference type="Proteomes" id="UP001054252"/>
    </source>
</evidence>
<name>A0AAV5JNF6_9ROSI</name>
<dbReference type="EMBL" id="BPVZ01000040">
    <property type="protein sequence ID" value="GKV13993.1"/>
    <property type="molecule type" value="Genomic_DNA"/>
</dbReference>